<protein>
    <recommendedName>
        <fullName evidence="2">HTH psq-type domain-containing protein</fullName>
    </recommendedName>
</protein>
<dbReference type="Proteomes" id="UP001353858">
    <property type="component" value="Unassembled WGS sequence"/>
</dbReference>
<gene>
    <name evidence="3" type="ORF">RN001_016300</name>
</gene>
<dbReference type="AlphaFoldDB" id="A0AAN7S629"/>
<comment type="caution">
    <text evidence="3">The sequence shown here is derived from an EMBL/GenBank/DDBJ whole genome shotgun (WGS) entry which is preliminary data.</text>
</comment>
<evidence type="ECO:0000313" key="3">
    <source>
        <dbReference type="EMBL" id="KAK4872176.1"/>
    </source>
</evidence>
<evidence type="ECO:0000259" key="2">
    <source>
        <dbReference type="Pfam" id="PF05225"/>
    </source>
</evidence>
<proteinExistence type="predicted"/>
<keyword evidence="4" id="KW-1185">Reference proteome</keyword>
<reference evidence="4" key="1">
    <citation type="submission" date="2023-01" db="EMBL/GenBank/DDBJ databases">
        <title>Key to firefly adult light organ development and bioluminescence: homeobox transcription factors regulate luciferase expression and transportation to peroxisome.</title>
        <authorList>
            <person name="Fu X."/>
        </authorList>
    </citation>
    <scope>NUCLEOTIDE SEQUENCE [LARGE SCALE GENOMIC DNA]</scope>
</reference>
<dbReference type="EMBL" id="JARPUR010000008">
    <property type="protein sequence ID" value="KAK4872176.1"/>
    <property type="molecule type" value="Genomic_DNA"/>
</dbReference>
<dbReference type="InterPro" id="IPR007889">
    <property type="entry name" value="HTH_Psq"/>
</dbReference>
<feature type="domain" description="HTH psq-type" evidence="2">
    <location>
        <begin position="1"/>
        <end position="23"/>
    </location>
</feature>
<organism evidence="3 4">
    <name type="scientific">Aquatica leii</name>
    <dbReference type="NCBI Taxonomy" id="1421715"/>
    <lineage>
        <taxon>Eukaryota</taxon>
        <taxon>Metazoa</taxon>
        <taxon>Ecdysozoa</taxon>
        <taxon>Arthropoda</taxon>
        <taxon>Hexapoda</taxon>
        <taxon>Insecta</taxon>
        <taxon>Pterygota</taxon>
        <taxon>Neoptera</taxon>
        <taxon>Endopterygota</taxon>
        <taxon>Coleoptera</taxon>
        <taxon>Polyphaga</taxon>
        <taxon>Elateriformia</taxon>
        <taxon>Elateroidea</taxon>
        <taxon>Lampyridae</taxon>
        <taxon>Luciolinae</taxon>
        <taxon>Aquatica</taxon>
    </lineage>
</organism>
<dbReference type="GO" id="GO:0003677">
    <property type="term" value="F:DNA binding"/>
    <property type="evidence" value="ECO:0007669"/>
    <property type="project" value="InterPro"/>
</dbReference>
<dbReference type="Pfam" id="PF05225">
    <property type="entry name" value="HTH_psq"/>
    <property type="match status" value="1"/>
</dbReference>
<accession>A0AAN7S629</accession>
<evidence type="ECO:0000256" key="1">
    <source>
        <dbReference type="SAM" id="Coils"/>
    </source>
</evidence>
<evidence type="ECO:0000313" key="4">
    <source>
        <dbReference type="Proteomes" id="UP001353858"/>
    </source>
</evidence>
<name>A0AAN7S629_9COLE</name>
<keyword evidence="1" id="KW-0175">Coiled coil</keyword>
<sequence length="207" mass="24011">MSYRNAAHKYEVPKSTLEFKVKNPDHKDTCGPSPIFLLTEESELTREGIPEEFMTLYKMWNYFYKPVSLLNENKDDVGMSEVTVPSEHQSQNESKIKVIPNIVLKQANTDYSYSLPSTSESIGVFLEEPEKPARKNKRDIERVSFAVTTRNYQESFERKRALKLEEENKKLERKRKKEENAAAKALKKTARISDNNNLCIICKVRSI</sequence>
<feature type="coiled-coil region" evidence="1">
    <location>
        <begin position="154"/>
        <end position="188"/>
    </location>
</feature>